<dbReference type="EMBL" id="JBEXRX010000029">
    <property type="protein sequence ID" value="MEU0152806.1"/>
    <property type="molecule type" value="Genomic_DNA"/>
</dbReference>
<keyword evidence="1" id="KW-0472">Membrane</keyword>
<evidence type="ECO:0000313" key="2">
    <source>
        <dbReference type="EMBL" id="MEU0152806.1"/>
    </source>
</evidence>
<name>A0ABV2VJ35_9ACTN</name>
<gene>
    <name evidence="2" type="ORF">ABZ071_12925</name>
</gene>
<keyword evidence="3" id="KW-1185">Reference proteome</keyword>
<organism evidence="2 3">
    <name type="scientific">Micromonospora fulviviridis</name>
    <dbReference type="NCBI Taxonomy" id="47860"/>
    <lineage>
        <taxon>Bacteria</taxon>
        <taxon>Bacillati</taxon>
        <taxon>Actinomycetota</taxon>
        <taxon>Actinomycetes</taxon>
        <taxon>Micromonosporales</taxon>
        <taxon>Micromonosporaceae</taxon>
        <taxon>Micromonospora</taxon>
    </lineage>
</organism>
<keyword evidence="1" id="KW-1133">Transmembrane helix</keyword>
<reference evidence="2 3" key="1">
    <citation type="submission" date="2024-06" db="EMBL/GenBank/DDBJ databases">
        <title>The Natural Products Discovery Center: Release of the First 8490 Sequenced Strains for Exploring Actinobacteria Biosynthetic Diversity.</title>
        <authorList>
            <person name="Kalkreuter E."/>
            <person name="Kautsar S.A."/>
            <person name="Yang D."/>
            <person name="Bader C.D."/>
            <person name="Teijaro C.N."/>
            <person name="Fluegel L."/>
            <person name="Davis C.M."/>
            <person name="Simpson J.R."/>
            <person name="Lauterbach L."/>
            <person name="Steele A.D."/>
            <person name="Gui C."/>
            <person name="Meng S."/>
            <person name="Li G."/>
            <person name="Viehrig K."/>
            <person name="Ye F."/>
            <person name="Su P."/>
            <person name="Kiefer A.F."/>
            <person name="Nichols A."/>
            <person name="Cepeda A.J."/>
            <person name="Yan W."/>
            <person name="Fan B."/>
            <person name="Jiang Y."/>
            <person name="Adhikari A."/>
            <person name="Zheng C.-J."/>
            <person name="Schuster L."/>
            <person name="Cowan T.M."/>
            <person name="Smanski M.J."/>
            <person name="Chevrette M.G."/>
            <person name="De Carvalho L.P.S."/>
            <person name="Shen B."/>
        </authorList>
    </citation>
    <scope>NUCLEOTIDE SEQUENCE [LARGE SCALE GENOMIC DNA]</scope>
    <source>
        <strain evidence="2 3">NPDC006286</strain>
    </source>
</reference>
<proteinExistence type="predicted"/>
<accession>A0ABV2VJ35</accession>
<protein>
    <submittedName>
        <fullName evidence="2">Uncharacterized protein</fullName>
    </submittedName>
</protein>
<dbReference type="RefSeq" id="WP_355664690.1">
    <property type="nucleotide sequence ID" value="NZ_JBEXRX010000029.1"/>
</dbReference>
<comment type="caution">
    <text evidence="2">The sequence shown here is derived from an EMBL/GenBank/DDBJ whole genome shotgun (WGS) entry which is preliminary data.</text>
</comment>
<keyword evidence="1" id="KW-0812">Transmembrane</keyword>
<feature type="transmembrane region" description="Helical" evidence="1">
    <location>
        <begin position="37"/>
        <end position="58"/>
    </location>
</feature>
<evidence type="ECO:0000313" key="3">
    <source>
        <dbReference type="Proteomes" id="UP001550348"/>
    </source>
</evidence>
<dbReference type="Proteomes" id="UP001550348">
    <property type="component" value="Unassembled WGS sequence"/>
</dbReference>
<sequence>MTYQQILDEAIGAPPPPAIDLDQIIGRETRRARRRRTGAYAMSAAAVLAVTVGGGLVVTGGPTATGPVIAGSPGTSVAEQPPEARVRTAMLAALDRAAPGLRWLPGGERENNMAEWSGPAVAEPSWPVNRFSHLSASGWIGAGVAVRGDIRARLSIEISRPKAGQPAEPVDCRGPERACGTSLGPNGERIRVTELEALYKAPGQPIIRPGDRTVEVFRPDGTRVRVDAMSRSEDFLLTAAEMTAIALDPAISLP</sequence>
<evidence type="ECO:0000256" key="1">
    <source>
        <dbReference type="SAM" id="Phobius"/>
    </source>
</evidence>